<gene>
    <name evidence="1" type="ORF">SPM_003500</name>
</gene>
<evidence type="ECO:0000313" key="1">
    <source>
        <dbReference type="EMBL" id="KAI93042.1"/>
    </source>
</evidence>
<sequence length="169" mass="20268">MWGEKVSTLGGNNCSQFYDNVIRELSMIVNNEKIISHNNPVLALEIKLYYVMKSSKYNSTQKDEILKRMITERTKALEYKATELIKEYAQVYRKIYQKPLDLQYAYISILKKVKYFAQERYGERLNIIRSFYCRYLEQQHWQELVEGIIAESQRRMQAVFLQRKQQGNN</sequence>
<proteinExistence type="predicted"/>
<accession>A0AAI9T3W8</accession>
<dbReference type="Proteomes" id="UP000004057">
    <property type="component" value="Unassembled WGS sequence"/>
</dbReference>
<comment type="caution">
    <text evidence="1">The sequence shown here is derived from an EMBL/GenBank/DDBJ whole genome shotgun (WGS) entry which is preliminary data.</text>
</comment>
<evidence type="ECO:0000313" key="2">
    <source>
        <dbReference type="Proteomes" id="UP000004057"/>
    </source>
</evidence>
<dbReference type="AlphaFoldDB" id="A0AAI9T3W8"/>
<dbReference type="EMBL" id="AGBZ02000001">
    <property type="protein sequence ID" value="KAI93042.1"/>
    <property type="molecule type" value="Genomic_DNA"/>
</dbReference>
<organism evidence="1 2">
    <name type="scientific">Spiroplasma melliferum KC3</name>
    <dbReference type="NCBI Taxonomy" id="570509"/>
    <lineage>
        <taxon>Bacteria</taxon>
        <taxon>Bacillati</taxon>
        <taxon>Mycoplasmatota</taxon>
        <taxon>Mollicutes</taxon>
        <taxon>Entomoplasmatales</taxon>
        <taxon>Spiroplasmataceae</taxon>
        <taxon>Spiroplasma</taxon>
    </lineage>
</organism>
<reference evidence="1 2" key="1">
    <citation type="journal article" date="2012" name="J. Proteome Res.">
        <title>Application of Spiroplasma melliferum proteogenomic profiling for the discovery of virulence factors and pathogenicity mechanisms in host-associated spiroplasmas.</title>
        <authorList>
            <person name="Alexeev D."/>
            <person name="Kostrjukova E."/>
            <person name="Aliper A."/>
            <person name="Popenko A."/>
            <person name="Bazaleev N."/>
            <person name="Tyakht A."/>
            <person name="Selezneva O."/>
            <person name="Akopian T."/>
            <person name="Prichodko E."/>
            <person name="Kondratov I."/>
            <person name="Chukin M."/>
            <person name="Demina I."/>
            <person name="Galyamina M."/>
            <person name="Kamashev D."/>
            <person name="Vanyushkina A."/>
            <person name="Ladygina V."/>
            <person name="Levitskii S."/>
            <person name="Lazarev V."/>
            <person name="Govorun V."/>
        </authorList>
    </citation>
    <scope>NUCLEOTIDE SEQUENCE [LARGE SCALE GENOMIC DNA]</scope>
    <source>
        <strain evidence="1 2">KC3</strain>
    </source>
</reference>
<name>A0AAI9T3W8_SPIME</name>
<protein>
    <submittedName>
        <fullName evidence="1">Uncharacterized protein</fullName>
    </submittedName>
</protein>